<dbReference type="AlphaFoldDB" id="A0A3A3G3E7"/>
<gene>
    <name evidence="2" type="ORF">D3878_13470</name>
</gene>
<dbReference type="RefSeq" id="WP_119785962.1">
    <property type="nucleotide sequence ID" value="NZ_QYUQ01000002.1"/>
</dbReference>
<comment type="caution">
    <text evidence="2">The sequence shown here is derived from an EMBL/GenBank/DDBJ whole genome shotgun (WGS) entry which is preliminary data.</text>
</comment>
<dbReference type="InterPro" id="IPR011051">
    <property type="entry name" value="RmlC_Cupin_sf"/>
</dbReference>
<dbReference type="OrthoDB" id="564955at2"/>
<dbReference type="Pfam" id="PF12973">
    <property type="entry name" value="Cupin_7"/>
    <property type="match status" value="1"/>
</dbReference>
<proteinExistence type="predicted"/>
<dbReference type="EMBL" id="QYUQ01000002">
    <property type="protein sequence ID" value="RJG02461.1"/>
    <property type="molecule type" value="Genomic_DNA"/>
</dbReference>
<dbReference type="Proteomes" id="UP000266327">
    <property type="component" value="Unassembled WGS sequence"/>
</dbReference>
<name>A0A3A3G3E7_9BURK</name>
<protein>
    <recommendedName>
        <fullName evidence="1">ChrR-like cupin domain-containing protein</fullName>
    </recommendedName>
</protein>
<organism evidence="2 3">
    <name type="scientific">Noviherbaspirillum sedimenti</name>
    <dbReference type="NCBI Taxonomy" id="2320865"/>
    <lineage>
        <taxon>Bacteria</taxon>
        <taxon>Pseudomonadati</taxon>
        <taxon>Pseudomonadota</taxon>
        <taxon>Betaproteobacteria</taxon>
        <taxon>Burkholderiales</taxon>
        <taxon>Oxalobacteraceae</taxon>
        <taxon>Noviherbaspirillum</taxon>
    </lineage>
</organism>
<dbReference type="CDD" id="cd20302">
    <property type="entry name" value="cupin_DAD"/>
    <property type="match status" value="1"/>
</dbReference>
<dbReference type="InterPro" id="IPR025979">
    <property type="entry name" value="ChrR-like_cupin_dom"/>
</dbReference>
<dbReference type="Gene3D" id="2.60.120.10">
    <property type="entry name" value="Jelly Rolls"/>
    <property type="match status" value="1"/>
</dbReference>
<evidence type="ECO:0000259" key="1">
    <source>
        <dbReference type="Pfam" id="PF12973"/>
    </source>
</evidence>
<sequence>MQRDTLIYCKPDDLPWVPWALPGADFKLLHADPDSGRFSLMIRLAGGVDAPMHRHIGAVEGCVLAGGFYYDDQPDVWFGPGCYLLERDGAVHRPVCPHGAEMFAVYYGAVEGLDAAGNVTGRIDWRWHVKAWRLRTASARRARSPGQAPA</sequence>
<reference evidence="3" key="1">
    <citation type="submission" date="2018-09" db="EMBL/GenBank/DDBJ databases">
        <authorList>
            <person name="Zhu H."/>
        </authorList>
    </citation>
    <scope>NUCLEOTIDE SEQUENCE [LARGE SCALE GENOMIC DNA]</scope>
    <source>
        <strain evidence="3">K1S02-23</strain>
    </source>
</reference>
<keyword evidence="3" id="KW-1185">Reference proteome</keyword>
<accession>A0A3A3G3E7</accession>
<evidence type="ECO:0000313" key="3">
    <source>
        <dbReference type="Proteomes" id="UP000266327"/>
    </source>
</evidence>
<feature type="domain" description="ChrR-like cupin" evidence="1">
    <location>
        <begin position="7"/>
        <end position="110"/>
    </location>
</feature>
<evidence type="ECO:0000313" key="2">
    <source>
        <dbReference type="EMBL" id="RJG02461.1"/>
    </source>
</evidence>
<dbReference type="InterPro" id="IPR014710">
    <property type="entry name" value="RmlC-like_jellyroll"/>
</dbReference>
<dbReference type="SUPFAM" id="SSF51182">
    <property type="entry name" value="RmlC-like cupins"/>
    <property type="match status" value="1"/>
</dbReference>